<comment type="caution">
    <text evidence="2">The sequence shown here is derived from an EMBL/GenBank/DDBJ whole genome shotgun (WGS) entry which is preliminary data.</text>
</comment>
<accession>A0A699VUE2</accession>
<gene>
    <name evidence="2" type="ORF">Tci_911164</name>
</gene>
<protein>
    <submittedName>
        <fullName evidence="2">Uncharacterized protein</fullName>
    </submittedName>
</protein>
<dbReference type="AlphaFoldDB" id="A0A699VUE2"/>
<feature type="non-terminal residue" evidence="2">
    <location>
        <position position="1"/>
    </location>
</feature>
<sequence>LPSIPTAPIPTVTQTASTPIIQYSRTARIAQSSALPNIVDEPASPVRDDRVIGDKSRDDAPVKGKSTNEGEAATERISNDSEEIAMVLTSMDAATVLA</sequence>
<feature type="region of interest" description="Disordered" evidence="1">
    <location>
        <begin position="34"/>
        <end position="77"/>
    </location>
</feature>
<organism evidence="2">
    <name type="scientific">Tanacetum cinerariifolium</name>
    <name type="common">Dalmatian daisy</name>
    <name type="synonym">Chrysanthemum cinerariifolium</name>
    <dbReference type="NCBI Taxonomy" id="118510"/>
    <lineage>
        <taxon>Eukaryota</taxon>
        <taxon>Viridiplantae</taxon>
        <taxon>Streptophyta</taxon>
        <taxon>Embryophyta</taxon>
        <taxon>Tracheophyta</taxon>
        <taxon>Spermatophyta</taxon>
        <taxon>Magnoliopsida</taxon>
        <taxon>eudicotyledons</taxon>
        <taxon>Gunneridae</taxon>
        <taxon>Pentapetalae</taxon>
        <taxon>asterids</taxon>
        <taxon>campanulids</taxon>
        <taxon>Asterales</taxon>
        <taxon>Asteraceae</taxon>
        <taxon>Asteroideae</taxon>
        <taxon>Anthemideae</taxon>
        <taxon>Anthemidinae</taxon>
        <taxon>Tanacetum</taxon>
    </lineage>
</organism>
<evidence type="ECO:0000313" key="2">
    <source>
        <dbReference type="EMBL" id="GFD39195.1"/>
    </source>
</evidence>
<reference evidence="2" key="1">
    <citation type="journal article" date="2019" name="Sci. Rep.">
        <title>Draft genome of Tanacetum cinerariifolium, the natural source of mosquito coil.</title>
        <authorList>
            <person name="Yamashiro T."/>
            <person name="Shiraishi A."/>
            <person name="Satake H."/>
            <person name="Nakayama K."/>
        </authorList>
    </citation>
    <scope>NUCLEOTIDE SEQUENCE</scope>
</reference>
<feature type="compositionally biased region" description="Basic and acidic residues" evidence="1">
    <location>
        <begin position="46"/>
        <end position="77"/>
    </location>
</feature>
<name>A0A699VUE2_TANCI</name>
<feature type="non-terminal residue" evidence="2">
    <location>
        <position position="98"/>
    </location>
</feature>
<proteinExistence type="predicted"/>
<dbReference type="EMBL" id="BKCJ011512712">
    <property type="protein sequence ID" value="GFD39195.1"/>
    <property type="molecule type" value="Genomic_DNA"/>
</dbReference>
<evidence type="ECO:0000256" key="1">
    <source>
        <dbReference type="SAM" id="MobiDB-lite"/>
    </source>
</evidence>